<dbReference type="InterPro" id="IPR051677">
    <property type="entry name" value="AfsR-DnrI-RedD_regulator"/>
</dbReference>
<protein>
    <recommendedName>
        <fullName evidence="7">OmpR/PhoB-type domain-containing protein</fullName>
    </recommendedName>
</protein>
<comment type="similarity">
    <text evidence="1">Belongs to the AfsR/DnrI/RedD regulatory family.</text>
</comment>
<dbReference type="InterPro" id="IPR001867">
    <property type="entry name" value="OmpR/PhoB-type_DNA-bd"/>
</dbReference>
<evidence type="ECO:0000313" key="8">
    <source>
        <dbReference type="EMBL" id="AXE28086.1"/>
    </source>
</evidence>
<dbReference type="Pfam" id="PF03704">
    <property type="entry name" value="BTAD"/>
    <property type="match status" value="1"/>
</dbReference>
<evidence type="ECO:0000256" key="5">
    <source>
        <dbReference type="ARBA" id="ARBA00023163"/>
    </source>
</evidence>
<dbReference type="SMART" id="SM01043">
    <property type="entry name" value="BTAD"/>
    <property type="match status" value="1"/>
</dbReference>
<dbReference type="GO" id="GO:0000160">
    <property type="term" value="P:phosphorelay signal transduction system"/>
    <property type="evidence" value="ECO:0007669"/>
    <property type="project" value="UniProtKB-KW"/>
</dbReference>
<dbReference type="Pfam" id="PF00486">
    <property type="entry name" value="Trans_reg_C"/>
    <property type="match status" value="1"/>
</dbReference>
<evidence type="ECO:0000256" key="1">
    <source>
        <dbReference type="ARBA" id="ARBA00005820"/>
    </source>
</evidence>
<dbReference type="InterPro" id="IPR016032">
    <property type="entry name" value="Sig_transdc_resp-reg_C-effctor"/>
</dbReference>
<evidence type="ECO:0000256" key="4">
    <source>
        <dbReference type="ARBA" id="ARBA00023125"/>
    </source>
</evidence>
<evidence type="ECO:0000256" key="3">
    <source>
        <dbReference type="ARBA" id="ARBA00023015"/>
    </source>
</evidence>
<dbReference type="InterPro" id="IPR005158">
    <property type="entry name" value="BTAD"/>
</dbReference>
<feature type="DNA-binding region" description="OmpR/PhoB-type" evidence="6">
    <location>
        <begin position="1"/>
        <end position="93"/>
    </location>
</feature>
<dbReference type="CDD" id="cd15831">
    <property type="entry name" value="BTAD"/>
    <property type="match status" value="1"/>
</dbReference>
<dbReference type="SMART" id="SM00862">
    <property type="entry name" value="Trans_reg_C"/>
    <property type="match status" value="1"/>
</dbReference>
<evidence type="ECO:0000256" key="2">
    <source>
        <dbReference type="ARBA" id="ARBA00023012"/>
    </source>
</evidence>
<accession>A0A344UB15</accession>
<keyword evidence="8" id="KW-0614">Plasmid</keyword>
<organism evidence="8 9">
    <name type="scientific">Streptomyces globosus</name>
    <dbReference type="NCBI Taxonomy" id="68209"/>
    <lineage>
        <taxon>Bacteria</taxon>
        <taxon>Bacillati</taxon>
        <taxon>Actinomycetota</taxon>
        <taxon>Actinomycetes</taxon>
        <taxon>Kitasatosporales</taxon>
        <taxon>Streptomycetaceae</taxon>
        <taxon>Streptomyces</taxon>
    </lineage>
</organism>
<evidence type="ECO:0000256" key="6">
    <source>
        <dbReference type="PROSITE-ProRule" id="PRU01091"/>
    </source>
</evidence>
<dbReference type="GO" id="GO:0003677">
    <property type="term" value="F:DNA binding"/>
    <property type="evidence" value="ECO:0007669"/>
    <property type="project" value="UniProtKB-UniRule"/>
</dbReference>
<feature type="domain" description="OmpR/PhoB-type" evidence="7">
    <location>
        <begin position="1"/>
        <end position="93"/>
    </location>
</feature>
<dbReference type="SUPFAM" id="SSF46894">
    <property type="entry name" value="C-terminal effector domain of the bipartite response regulators"/>
    <property type="match status" value="1"/>
</dbReference>
<gene>
    <name evidence="8" type="ORF">C0216_31815</name>
</gene>
<keyword evidence="5" id="KW-0804">Transcription</keyword>
<dbReference type="OrthoDB" id="4336084at2"/>
<evidence type="ECO:0000313" key="9">
    <source>
        <dbReference type="Proteomes" id="UP000252004"/>
    </source>
</evidence>
<reference evidence="8 9" key="1">
    <citation type="submission" date="2018-01" db="EMBL/GenBank/DDBJ databases">
        <title>Draft genome Sequence of streptomyces globosus LZH-48.</title>
        <authorList>
            <person name="Ran K."/>
            <person name="Li Z."/>
            <person name="Wei S."/>
            <person name="Dong R."/>
        </authorList>
    </citation>
    <scope>NUCLEOTIDE SEQUENCE [LARGE SCALE GENOMIC DNA]</scope>
    <source>
        <strain evidence="8 9">LZH-48</strain>
        <plasmid evidence="8 9">unnamed2</plasmid>
    </source>
</reference>
<dbReference type="PROSITE" id="PS51755">
    <property type="entry name" value="OMPR_PHOB"/>
    <property type="match status" value="1"/>
</dbReference>
<dbReference type="GO" id="GO:0006355">
    <property type="term" value="P:regulation of DNA-templated transcription"/>
    <property type="evidence" value="ECO:0007669"/>
    <property type="project" value="InterPro"/>
</dbReference>
<dbReference type="Gene3D" id="1.25.40.10">
    <property type="entry name" value="Tetratricopeptide repeat domain"/>
    <property type="match status" value="1"/>
</dbReference>
<evidence type="ECO:0000259" key="7">
    <source>
        <dbReference type="PROSITE" id="PS51755"/>
    </source>
</evidence>
<dbReference type="RefSeq" id="WP_114059247.1">
    <property type="nucleotide sequence ID" value="NZ_CP030864.1"/>
</dbReference>
<keyword evidence="9" id="KW-1185">Reference proteome</keyword>
<dbReference type="PANTHER" id="PTHR35807:SF1">
    <property type="entry name" value="TRANSCRIPTIONAL REGULATOR REDD"/>
    <property type="match status" value="1"/>
</dbReference>
<dbReference type="SUPFAM" id="SSF48452">
    <property type="entry name" value="TPR-like"/>
    <property type="match status" value="1"/>
</dbReference>
<dbReference type="AlphaFoldDB" id="A0A344UB15"/>
<sequence length="293" mass="31676">MDIEVLGTLAVREQGVSITPTAPKPRQVLALLALHADQVVPVSALIEELWAGTPPRSARTTLQTYVLQLRALIAAALDEAAARSAGTGPDGHPAEGAAAAGRRTAKDVLVTLPGGYLLNSGGGTSDVREFDRLAGMGYRAMDADDFPGAARLLREALSLWSGPAFADVQGGVQLDMETRRLEETRLCALDQRIEADMRLGRHRELLAELTVLVSRYRTHENLHGQFMLALHRSGRRGEALDVYQRLRATLVRELGIEPSAALRRLQRSILMAAPENQLDSAAKAASERLVRVG</sequence>
<geneLocation type="plasmid" evidence="8 9">
    <name>unnamed2</name>
</geneLocation>
<keyword evidence="2" id="KW-0902">Two-component regulatory system</keyword>
<dbReference type="KEGG" id="sgz:C0216_31815"/>
<keyword evidence="3" id="KW-0805">Transcription regulation</keyword>
<dbReference type="InterPro" id="IPR036388">
    <property type="entry name" value="WH-like_DNA-bd_sf"/>
</dbReference>
<name>A0A344UB15_9ACTN</name>
<keyword evidence="4 6" id="KW-0238">DNA-binding</keyword>
<proteinExistence type="inferred from homology"/>
<dbReference type="Gene3D" id="1.10.10.10">
    <property type="entry name" value="Winged helix-like DNA-binding domain superfamily/Winged helix DNA-binding domain"/>
    <property type="match status" value="1"/>
</dbReference>
<dbReference type="InterPro" id="IPR011990">
    <property type="entry name" value="TPR-like_helical_dom_sf"/>
</dbReference>
<dbReference type="PANTHER" id="PTHR35807">
    <property type="entry name" value="TRANSCRIPTIONAL REGULATOR REDD-RELATED"/>
    <property type="match status" value="1"/>
</dbReference>
<dbReference type="Proteomes" id="UP000252004">
    <property type="component" value="Plasmid unnamed2"/>
</dbReference>
<dbReference type="EMBL" id="CP030864">
    <property type="protein sequence ID" value="AXE28086.1"/>
    <property type="molecule type" value="Genomic_DNA"/>
</dbReference>